<accession>A0A6P2CAX7</accession>
<dbReference type="EMBL" id="RPFW01000001">
    <property type="protein sequence ID" value="TVZ07101.1"/>
    <property type="molecule type" value="Genomic_DNA"/>
</dbReference>
<comment type="similarity">
    <text evidence="1">Belongs to the peptidase S16 family.</text>
</comment>
<keyword evidence="5" id="KW-1185">Reference proteome</keyword>
<evidence type="ECO:0000259" key="3">
    <source>
        <dbReference type="PROSITE" id="PS51786"/>
    </source>
</evidence>
<evidence type="ECO:0000259" key="2">
    <source>
        <dbReference type="PROSITE" id="PS50106"/>
    </source>
</evidence>
<dbReference type="PANTHER" id="PTHR10046">
    <property type="entry name" value="ATP DEPENDENT LON PROTEASE FAMILY MEMBER"/>
    <property type="match status" value="1"/>
</dbReference>
<dbReference type="InterPro" id="IPR020568">
    <property type="entry name" value="Ribosomal_Su5_D2-typ_SF"/>
</dbReference>
<dbReference type="GO" id="GO:0005524">
    <property type="term" value="F:ATP binding"/>
    <property type="evidence" value="ECO:0007669"/>
    <property type="project" value="InterPro"/>
</dbReference>
<dbReference type="OrthoDB" id="2356897at2"/>
<dbReference type="Proteomes" id="UP000460272">
    <property type="component" value="Unassembled WGS sequence"/>
</dbReference>
<comment type="caution">
    <text evidence="4">The sequence shown here is derived from an EMBL/GenBank/DDBJ whole genome shotgun (WGS) entry which is preliminary data.</text>
</comment>
<reference evidence="4 5" key="1">
    <citation type="submission" date="2018-11" db="EMBL/GenBank/DDBJ databases">
        <title>Trebonia kvetii gen.nov., sp.nov., a novel acidophilic actinobacterium, and proposal of the new actinobacterial family Treboniaceae fam. nov.</title>
        <authorList>
            <person name="Rapoport D."/>
            <person name="Sagova-Mareckova M."/>
            <person name="Sedlacek I."/>
            <person name="Provaznik J."/>
            <person name="Kralova S."/>
            <person name="Pavlinic D."/>
            <person name="Benes V."/>
            <person name="Kopecky J."/>
        </authorList>
    </citation>
    <scope>NUCLEOTIDE SEQUENCE [LARGE SCALE GENOMIC DNA]</scope>
    <source>
        <strain evidence="4 5">15Tr583</strain>
    </source>
</reference>
<dbReference type="InterPro" id="IPR001478">
    <property type="entry name" value="PDZ"/>
</dbReference>
<dbReference type="Gene3D" id="3.30.230.10">
    <property type="match status" value="1"/>
</dbReference>
<dbReference type="InterPro" id="IPR027065">
    <property type="entry name" value="Lon_Prtase"/>
</dbReference>
<dbReference type="GO" id="GO:0004252">
    <property type="term" value="F:serine-type endopeptidase activity"/>
    <property type="evidence" value="ECO:0007669"/>
    <property type="project" value="UniProtKB-UniRule"/>
</dbReference>
<dbReference type="SMART" id="SM00228">
    <property type="entry name" value="PDZ"/>
    <property type="match status" value="1"/>
</dbReference>
<dbReference type="RefSeq" id="WP_145851856.1">
    <property type="nucleotide sequence ID" value="NZ_RPFW01000001.1"/>
</dbReference>
<keyword evidence="1" id="KW-0645">Protease</keyword>
<dbReference type="Gene3D" id="2.30.42.10">
    <property type="match status" value="1"/>
</dbReference>
<dbReference type="SUPFAM" id="SSF50156">
    <property type="entry name" value="PDZ domain-like"/>
    <property type="match status" value="1"/>
</dbReference>
<dbReference type="PROSITE" id="PS51786">
    <property type="entry name" value="LON_PROTEOLYTIC"/>
    <property type="match status" value="1"/>
</dbReference>
<dbReference type="InterPro" id="IPR008269">
    <property type="entry name" value="Lon_proteolytic"/>
</dbReference>
<dbReference type="GO" id="GO:0030163">
    <property type="term" value="P:protein catabolic process"/>
    <property type="evidence" value="ECO:0007669"/>
    <property type="project" value="InterPro"/>
</dbReference>
<keyword evidence="1" id="KW-0720">Serine protease</keyword>
<dbReference type="Pfam" id="PF05362">
    <property type="entry name" value="Lon_C"/>
    <property type="match status" value="1"/>
</dbReference>
<keyword evidence="1" id="KW-0378">Hydrolase</keyword>
<feature type="active site" evidence="1">
    <location>
        <position position="242"/>
    </location>
</feature>
<gene>
    <name evidence="4" type="ORF">EAS64_07235</name>
</gene>
<evidence type="ECO:0000256" key="1">
    <source>
        <dbReference type="PROSITE-ProRule" id="PRU01122"/>
    </source>
</evidence>
<comment type="catalytic activity">
    <reaction evidence="1">
        <text>Hydrolysis of proteins in presence of ATP.</text>
        <dbReference type="EC" id="3.4.21.53"/>
    </reaction>
</comment>
<evidence type="ECO:0000313" key="4">
    <source>
        <dbReference type="EMBL" id="TVZ07101.1"/>
    </source>
</evidence>
<dbReference type="GO" id="GO:0006508">
    <property type="term" value="P:proteolysis"/>
    <property type="evidence" value="ECO:0007669"/>
    <property type="project" value="UniProtKB-KW"/>
</dbReference>
<feature type="domain" description="PDZ" evidence="2">
    <location>
        <begin position="143"/>
        <end position="199"/>
    </location>
</feature>
<sequence>MSRRSLTLAIAGLATVIGIVITVLVPVPYVILGAGPTLNTLGKDSKGAPLITISGHQTYPAAGHLNMVTVSYEGGPGSNLNIFQALRSWLDPSQAVVPESELFPPGQTAQQTQAQDTAQMASSQQLATAAAFTQLHIKYETQVVVLSTVAGYPASKALKPGDVIQEVDGKPVTGQTSLSSLITSRPAGSTLQLTVLRGGKTLTVPVQSKSSGGTPVIGVQVQEHYKFPFTVQISVGDIGGPSAGMMFALGIIDKLTPDNLTGGKFIAGTGEITAAGQVQPIGGIQQKMVGARDAGATVFLAPAANCADTKGAVPAGLRVVKVATLSQAVSDLEAIKAGKSVPSC</sequence>
<dbReference type="AlphaFoldDB" id="A0A6P2CAX7"/>
<proteinExistence type="inferred from homology"/>
<dbReference type="SUPFAM" id="SSF54211">
    <property type="entry name" value="Ribosomal protein S5 domain 2-like"/>
    <property type="match status" value="1"/>
</dbReference>
<dbReference type="InterPro" id="IPR014721">
    <property type="entry name" value="Ribsml_uS5_D2-typ_fold_subgr"/>
</dbReference>
<evidence type="ECO:0000313" key="5">
    <source>
        <dbReference type="Proteomes" id="UP000460272"/>
    </source>
</evidence>
<dbReference type="PROSITE" id="PS50106">
    <property type="entry name" value="PDZ"/>
    <property type="match status" value="1"/>
</dbReference>
<dbReference type="InterPro" id="IPR036034">
    <property type="entry name" value="PDZ_sf"/>
</dbReference>
<dbReference type="EC" id="3.4.21.53" evidence="1"/>
<organism evidence="4 5">
    <name type="scientific">Trebonia kvetii</name>
    <dbReference type="NCBI Taxonomy" id="2480626"/>
    <lineage>
        <taxon>Bacteria</taxon>
        <taxon>Bacillati</taxon>
        <taxon>Actinomycetota</taxon>
        <taxon>Actinomycetes</taxon>
        <taxon>Streptosporangiales</taxon>
        <taxon>Treboniaceae</taxon>
        <taxon>Trebonia</taxon>
    </lineage>
</organism>
<dbReference type="GO" id="GO:0004176">
    <property type="term" value="F:ATP-dependent peptidase activity"/>
    <property type="evidence" value="ECO:0007669"/>
    <property type="project" value="UniProtKB-UniRule"/>
</dbReference>
<feature type="active site" evidence="1">
    <location>
        <position position="287"/>
    </location>
</feature>
<dbReference type="Pfam" id="PF13180">
    <property type="entry name" value="PDZ_2"/>
    <property type="match status" value="1"/>
</dbReference>
<dbReference type="CDD" id="cd06779">
    <property type="entry name" value="cpPDZ_Deg_HtrA-like"/>
    <property type="match status" value="1"/>
</dbReference>
<name>A0A6P2CAX7_9ACTN</name>
<protein>
    <recommendedName>
        <fullName evidence="1">endopeptidase La</fullName>
        <ecNumber evidence="1">3.4.21.53</ecNumber>
    </recommendedName>
</protein>
<feature type="domain" description="Lon proteolytic" evidence="3">
    <location>
        <begin position="234"/>
        <end position="335"/>
    </location>
</feature>